<organism evidence="2">
    <name type="scientific">Oryza glumipatula</name>
    <dbReference type="NCBI Taxonomy" id="40148"/>
    <lineage>
        <taxon>Eukaryota</taxon>
        <taxon>Viridiplantae</taxon>
        <taxon>Streptophyta</taxon>
        <taxon>Embryophyta</taxon>
        <taxon>Tracheophyta</taxon>
        <taxon>Spermatophyta</taxon>
        <taxon>Magnoliopsida</taxon>
        <taxon>Liliopsida</taxon>
        <taxon>Poales</taxon>
        <taxon>Poaceae</taxon>
        <taxon>BOP clade</taxon>
        <taxon>Oryzoideae</taxon>
        <taxon>Oryzeae</taxon>
        <taxon>Oryzinae</taxon>
        <taxon>Oryza</taxon>
    </lineage>
</organism>
<dbReference type="Proteomes" id="UP000026961">
    <property type="component" value="Chromosome 7"/>
</dbReference>
<evidence type="ECO:0000256" key="1">
    <source>
        <dbReference type="SAM" id="MobiDB-lite"/>
    </source>
</evidence>
<feature type="region of interest" description="Disordered" evidence="1">
    <location>
        <begin position="23"/>
        <end position="51"/>
    </location>
</feature>
<keyword evidence="3" id="KW-1185">Reference proteome</keyword>
<proteinExistence type="predicted"/>
<evidence type="ECO:0000313" key="2">
    <source>
        <dbReference type="EnsemblPlants" id="OGLUM07G10160.1"/>
    </source>
</evidence>
<dbReference type="AlphaFoldDB" id="A0A0E0AIF0"/>
<sequence>MVSGLDFGLLNSSRAGPIRRGAAVKTSTRVFADSRTSTPPPSSRRLPRRTRPNRRRGCYLMQLDEGCLWLACRQLGDDGLGWKLDMT</sequence>
<accession>A0A0E0AIF0</accession>
<evidence type="ECO:0000313" key="3">
    <source>
        <dbReference type="Proteomes" id="UP000026961"/>
    </source>
</evidence>
<reference evidence="2" key="2">
    <citation type="submission" date="2018-05" db="EMBL/GenBank/DDBJ databases">
        <title>OgluRS3 (Oryza glumaepatula Reference Sequence Version 3).</title>
        <authorList>
            <person name="Zhang J."/>
            <person name="Kudrna D."/>
            <person name="Lee S."/>
            <person name="Talag J."/>
            <person name="Welchert J."/>
            <person name="Wing R.A."/>
        </authorList>
    </citation>
    <scope>NUCLEOTIDE SEQUENCE [LARGE SCALE GENOMIC DNA]</scope>
</reference>
<dbReference type="Gramene" id="OGLUM07G10160.1">
    <property type="protein sequence ID" value="OGLUM07G10160.1"/>
    <property type="gene ID" value="OGLUM07G10160"/>
</dbReference>
<dbReference type="HOGENOM" id="CLU_2489947_0_0_1"/>
<reference evidence="2" key="1">
    <citation type="submission" date="2015-04" db="UniProtKB">
        <authorList>
            <consortium name="EnsemblPlants"/>
        </authorList>
    </citation>
    <scope>IDENTIFICATION</scope>
</reference>
<name>A0A0E0AIF0_9ORYZ</name>
<protein>
    <submittedName>
        <fullName evidence="2">Uncharacterized protein</fullName>
    </submittedName>
</protein>
<dbReference type="EnsemblPlants" id="OGLUM07G10160.1">
    <property type="protein sequence ID" value="OGLUM07G10160.1"/>
    <property type="gene ID" value="OGLUM07G10160"/>
</dbReference>